<name>A0ABV8B326_9BACI</name>
<dbReference type="GO" id="GO:0003677">
    <property type="term" value="F:DNA binding"/>
    <property type="evidence" value="ECO:0007669"/>
    <property type="project" value="UniProtKB-KW"/>
</dbReference>
<keyword evidence="3" id="KW-0804">Transcription</keyword>
<dbReference type="InterPro" id="IPR000843">
    <property type="entry name" value="HTH_LacI"/>
</dbReference>
<dbReference type="PROSITE" id="PS00356">
    <property type="entry name" value="HTH_LACI_1"/>
    <property type="match status" value="1"/>
</dbReference>
<dbReference type="PANTHER" id="PTHR30146">
    <property type="entry name" value="LACI-RELATED TRANSCRIPTIONAL REPRESSOR"/>
    <property type="match status" value="1"/>
</dbReference>
<dbReference type="PROSITE" id="PS50932">
    <property type="entry name" value="HTH_LACI_2"/>
    <property type="match status" value="1"/>
</dbReference>
<keyword evidence="7" id="KW-1185">Reference proteome</keyword>
<dbReference type="InterPro" id="IPR028082">
    <property type="entry name" value="Peripla_BP_I"/>
</dbReference>
<feature type="domain" description="HTH lacI-type" evidence="4">
    <location>
        <begin position="3"/>
        <end position="57"/>
    </location>
</feature>
<feature type="domain" description="HTH cro/C1-type" evidence="5">
    <location>
        <begin position="3"/>
        <end position="47"/>
    </location>
</feature>
<protein>
    <submittedName>
        <fullName evidence="6">LacI family DNA-binding transcriptional regulator</fullName>
    </submittedName>
</protein>
<dbReference type="InterPro" id="IPR001761">
    <property type="entry name" value="Peripla_BP/Lac1_sug-bd_dom"/>
</dbReference>
<proteinExistence type="predicted"/>
<dbReference type="PANTHER" id="PTHR30146:SF109">
    <property type="entry name" value="HTH-TYPE TRANSCRIPTIONAL REGULATOR GALS"/>
    <property type="match status" value="1"/>
</dbReference>
<evidence type="ECO:0000313" key="7">
    <source>
        <dbReference type="Proteomes" id="UP001595752"/>
    </source>
</evidence>
<dbReference type="Gene3D" id="3.40.50.2300">
    <property type="match status" value="2"/>
</dbReference>
<dbReference type="PRINTS" id="PR00036">
    <property type="entry name" value="HTHLACI"/>
</dbReference>
<keyword evidence="2 6" id="KW-0238">DNA-binding</keyword>
<organism evidence="6 7">
    <name type="scientific">Bacillus songklensis</name>
    <dbReference type="NCBI Taxonomy" id="1069116"/>
    <lineage>
        <taxon>Bacteria</taxon>
        <taxon>Bacillati</taxon>
        <taxon>Bacillota</taxon>
        <taxon>Bacilli</taxon>
        <taxon>Bacillales</taxon>
        <taxon>Bacillaceae</taxon>
        <taxon>Bacillus</taxon>
    </lineage>
</organism>
<evidence type="ECO:0000259" key="5">
    <source>
        <dbReference type="PROSITE" id="PS50943"/>
    </source>
</evidence>
<dbReference type="InterPro" id="IPR010982">
    <property type="entry name" value="Lambda_DNA-bd_dom_sf"/>
</dbReference>
<dbReference type="PROSITE" id="PS50943">
    <property type="entry name" value="HTH_CROC1"/>
    <property type="match status" value="1"/>
</dbReference>
<dbReference type="CDD" id="cd01392">
    <property type="entry name" value="HTH_LacI"/>
    <property type="match status" value="1"/>
</dbReference>
<evidence type="ECO:0000256" key="3">
    <source>
        <dbReference type="ARBA" id="ARBA00023163"/>
    </source>
</evidence>
<dbReference type="Pfam" id="PF00532">
    <property type="entry name" value="Peripla_BP_1"/>
    <property type="match status" value="1"/>
</dbReference>
<evidence type="ECO:0000256" key="1">
    <source>
        <dbReference type="ARBA" id="ARBA00023015"/>
    </source>
</evidence>
<dbReference type="SMART" id="SM00354">
    <property type="entry name" value="HTH_LACI"/>
    <property type="match status" value="1"/>
</dbReference>
<dbReference type="InterPro" id="IPR001387">
    <property type="entry name" value="Cro/C1-type_HTH"/>
</dbReference>
<evidence type="ECO:0000256" key="2">
    <source>
        <dbReference type="ARBA" id="ARBA00023125"/>
    </source>
</evidence>
<dbReference type="RefSeq" id="WP_377914926.1">
    <property type="nucleotide sequence ID" value="NZ_JBHRZT010000044.1"/>
</dbReference>
<dbReference type="EMBL" id="JBHRZT010000044">
    <property type="protein sequence ID" value="MFC3883944.1"/>
    <property type="molecule type" value="Genomic_DNA"/>
</dbReference>
<dbReference type="Pfam" id="PF00356">
    <property type="entry name" value="LacI"/>
    <property type="match status" value="1"/>
</dbReference>
<sequence>MAYTIKDVAKKANVSIATVSRILNNQVGYTEETKRKVLKAIEELGYQPNAVARGLINKRTHTIGLLVPKLTSTFVTELLRGIEKVAHKAGSNVIVCHTETRGIKMMKYLQMLNEKRIDGLIFTSEVLKEEYYLYVKKMGIPMVLLSTQSDEYPVPYVKVNDRDAAYTATKYLIEKGHKEIGMLCGNKADLIAGIPRIKGFKDALNDHNIPVNENHIIFSDEFFFKMGLKA</sequence>
<gene>
    <name evidence="6" type="ORF">ACFOU2_10785</name>
</gene>
<comment type="caution">
    <text evidence="6">The sequence shown here is derived from an EMBL/GenBank/DDBJ whole genome shotgun (WGS) entry which is preliminary data.</text>
</comment>
<dbReference type="SUPFAM" id="SSF47413">
    <property type="entry name" value="lambda repressor-like DNA-binding domains"/>
    <property type="match status" value="1"/>
</dbReference>
<keyword evidence="1" id="KW-0805">Transcription regulation</keyword>
<dbReference type="Gene3D" id="1.10.260.40">
    <property type="entry name" value="lambda repressor-like DNA-binding domains"/>
    <property type="match status" value="1"/>
</dbReference>
<dbReference type="SUPFAM" id="SSF53822">
    <property type="entry name" value="Periplasmic binding protein-like I"/>
    <property type="match status" value="1"/>
</dbReference>
<reference evidence="7" key="1">
    <citation type="journal article" date="2019" name="Int. J. Syst. Evol. Microbiol.">
        <title>The Global Catalogue of Microorganisms (GCM) 10K type strain sequencing project: providing services to taxonomists for standard genome sequencing and annotation.</title>
        <authorList>
            <consortium name="The Broad Institute Genomics Platform"/>
            <consortium name="The Broad Institute Genome Sequencing Center for Infectious Disease"/>
            <person name="Wu L."/>
            <person name="Ma J."/>
        </authorList>
    </citation>
    <scope>NUCLEOTIDE SEQUENCE [LARGE SCALE GENOMIC DNA]</scope>
    <source>
        <strain evidence="7">CCUG 61889</strain>
    </source>
</reference>
<evidence type="ECO:0000313" key="6">
    <source>
        <dbReference type="EMBL" id="MFC3883944.1"/>
    </source>
</evidence>
<evidence type="ECO:0000259" key="4">
    <source>
        <dbReference type="PROSITE" id="PS50932"/>
    </source>
</evidence>
<accession>A0ABV8B326</accession>
<dbReference type="Proteomes" id="UP001595752">
    <property type="component" value="Unassembled WGS sequence"/>
</dbReference>